<dbReference type="InterPro" id="IPR001943">
    <property type="entry name" value="UVR_dom"/>
</dbReference>
<evidence type="ECO:0000313" key="3">
    <source>
        <dbReference type="Proteomes" id="UP000184207"/>
    </source>
</evidence>
<reference evidence="3" key="1">
    <citation type="submission" date="2016-12" db="EMBL/GenBank/DDBJ databases">
        <authorList>
            <person name="Varghese N."/>
            <person name="Submissions S."/>
        </authorList>
    </citation>
    <scope>NUCLEOTIDE SEQUENCE [LARGE SCALE GENOMIC DNA]</scope>
    <source>
        <strain evidence="3">DSM 13020</strain>
    </source>
</reference>
<evidence type="ECO:0000313" key="2">
    <source>
        <dbReference type="EMBL" id="SHN54519.1"/>
    </source>
</evidence>
<protein>
    <submittedName>
        <fullName evidence="2">UvrB/uvrC motif-containing protein</fullName>
    </submittedName>
</protein>
<dbReference type="EMBL" id="FRDJ01000002">
    <property type="protein sequence ID" value="SHN54519.1"/>
    <property type="molecule type" value="Genomic_DNA"/>
</dbReference>
<accession>A0A1M7S767</accession>
<sequence length="151" mass="17713">MTNEKDVKCTRCGSRAQISQKVYVDGTYKIISYCKKCVSEIFSFESEKFTRAGIQTIVSHKKLMEESPAKNKKFEFSLEFLYSEQPSTIQLTMFPRDANLYGKIVSDIEGRRLTLLEHKLSKAIRKEDYEKAKKLKKMIDEINRKLKQQPW</sequence>
<dbReference type="Pfam" id="PF02151">
    <property type="entry name" value="UVR"/>
    <property type="match status" value="1"/>
</dbReference>
<dbReference type="AlphaFoldDB" id="A0A1M7S767"/>
<keyword evidence="3" id="KW-1185">Reference proteome</keyword>
<evidence type="ECO:0000259" key="1">
    <source>
        <dbReference type="Pfam" id="PF02151"/>
    </source>
</evidence>
<gene>
    <name evidence="2" type="ORF">SAMN02745226_00619</name>
</gene>
<proteinExistence type="predicted"/>
<dbReference type="OrthoDB" id="47275at2"/>
<organism evidence="2 3">
    <name type="scientific">Fervidobacterium gondwanense DSM 13020</name>
    <dbReference type="NCBI Taxonomy" id="1121883"/>
    <lineage>
        <taxon>Bacteria</taxon>
        <taxon>Thermotogati</taxon>
        <taxon>Thermotogota</taxon>
        <taxon>Thermotogae</taxon>
        <taxon>Thermotogales</taxon>
        <taxon>Fervidobacteriaceae</taxon>
        <taxon>Fervidobacterium</taxon>
    </lineage>
</organism>
<feature type="domain" description="UVR" evidence="1">
    <location>
        <begin position="111"/>
        <end position="143"/>
    </location>
</feature>
<dbReference type="Proteomes" id="UP000184207">
    <property type="component" value="Unassembled WGS sequence"/>
</dbReference>
<dbReference type="STRING" id="1121883.SAMN02745226_00619"/>
<name>A0A1M7S767_FERGO</name>